<protein>
    <submittedName>
        <fullName evidence="5">Extracellular solute-binding protein family 1</fullName>
    </submittedName>
</protein>
<dbReference type="KEGG" id="aaa:Acav_4659"/>
<dbReference type="PANTHER" id="PTHR43649">
    <property type="entry name" value="ARABINOSE-BINDING PROTEIN-RELATED"/>
    <property type="match status" value="1"/>
</dbReference>
<evidence type="ECO:0000256" key="2">
    <source>
        <dbReference type="ARBA" id="ARBA00008520"/>
    </source>
</evidence>
<evidence type="ECO:0000313" key="6">
    <source>
        <dbReference type="Proteomes" id="UP000002482"/>
    </source>
</evidence>
<reference evidence="5" key="1">
    <citation type="submission" date="2011-02" db="EMBL/GenBank/DDBJ databases">
        <title>Complete sequence of Acidovorax avenae subsp. avenae ATCC 19860.</title>
        <authorList>
            <consortium name="US DOE Joint Genome Institute"/>
            <person name="Lucas S."/>
            <person name="Copeland A."/>
            <person name="Lapidus A."/>
            <person name="Cheng J.-F."/>
            <person name="Goodwin L."/>
            <person name="Pitluck S."/>
            <person name="Chertkov O."/>
            <person name="Held B."/>
            <person name="Detter J.C."/>
            <person name="Han C."/>
            <person name="Tapia R."/>
            <person name="Land M."/>
            <person name="Hauser L."/>
            <person name="Kyrpides N."/>
            <person name="Ivanova N."/>
            <person name="Ovchinnikova G."/>
            <person name="Pagani I."/>
            <person name="Gordon S."/>
            <person name="Woyke T."/>
        </authorList>
    </citation>
    <scope>NUCLEOTIDE SEQUENCE</scope>
    <source>
        <strain evidence="5">ATCC 19860</strain>
    </source>
</reference>
<organism evidence="5 6">
    <name type="scientific">Paracidovorax avenae (strain ATCC 19860 / DSM 7227 / CCUG 15838 / JCM 20985 / LMG 2117 / NCPPB 1011)</name>
    <name type="common">Acidovorax avenae</name>
    <dbReference type="NCBI Taxonomy" id="643561"/>
    <lineage>
        <taxon>Bacteria</taxon>
        <taxon>Pseudomonadati</taxon>
        <taxon>Pseudomonadota</taxon>
        <taxon>Betaproteobacteria</taxon>
        <taxon>Burkholderiales</taxon>
        <taxon>Comamonadaceae</taxon>
        <taxon>Paracidovorax</taxon>
    </lineage>
</organism>
<evidence type="ECO:0000256" key="4">
    <source>
        <dbReference type="ARBA" id="ARBA00022729"/>
    </source>
</evidence>
<name>F0QB43_PARA1</name>
<dbReference type="Pfam" id="PF01547">
    <property type="entry name" value="SBP_bac_1"/>
    <property type="match status" value="1"/>
</dbReference>
<dbReference type="HOGENOM" id="CLU_031285_9_2_4"/>
<dbReference type="PANTHER" id="PTHR43649:SF34">
    <property type="entry name" value="ABC TRANSPORTER PERIPLASMIC-BINDING PROTEIN YCJN-RELATED"/>
    <property type="match status" value="1"/>
</dbReference>
<sequence>MQRRDIVKAAGLSVFGAAFPIASSQAQDRYAKYRGQTIVISVPSHPHYDAMHKLLPAFTKETGIKVEVDKLQILRMKDKQLLEMAKPQGDYDLVSYVVMWKGEYAKKNLIRELDPFLQNPALADPAFDLQDIVPIYRENIGLVGGPRGYLAGPGAKLYGLPYGAETSILAYRTDIFAKHGLKPPETYAELQALLPVIKAKEGIGALTSRGQAGHQCVHAWLLHLDPLGGKVFTDDWKPRFNDEAGVKALQLLKEISDTGPAGIPGYGQGEMMTAFLQGQAAMYLDSTILFGQVNDPARSKVGGKVGYMLHPKGVRQASQSGGLGLAIPRNARNADAGFLLMQWLASKPQDIAVAKAGGIPSRNSTLSNPDLVRQYPEYTVMREQLKYSDPDWRPIIPEWDEINIQALGVAISEVLIGRKQPREALDGVVPKVSDIMRRGGYLKG</sequence>
<dbReference type="Gene3D" id="3.40.190.10">
    <property type="entry name" value="Periplasmic binding protein-like II"/>
    <property type="match status" value="2"/>
</dbReference>
<keyword evidence="6" id="KW-1185">Reference proteome</keyword>
<dbReference type="AlphaFoldDB" id="F0QB43"/>
<keyword evidence="4" id="KW-0732">Signal</keyword>
<dbReference type="Proteomes" id="UP000002482">
    <property type="component" value="Chromosome"/>
</dbReference>
<dbReference type="RefSeq" id="WP_013596999.1">
    <property type="nucleotide sequence ID" value="NC_015138.1"/>
</dbReference>
<keyword evidence="3" id="KW-0813">Transport</keyword>
<evidence type="ECO:0000256" key="3">
    <source>
        <dbReference type="ARBA" id="ARBA00022448"/>
    </source>
</evidence>
<gene>
    <name evidence="5" type="ordered locus">Acav_4659</name>
</gene>
<dbReference type="GO" id="GO:0042597">
    <property type="term" value="C:periplasmic space"/>
    <property type="evidence" value="ECO:0007669"/>
    <property type="project" value="UniProtKB-SubCell"/>
</dbReference>
<dbReference type="InterPro" id="IPR006059">
    <property type="entry name" value="SBP"/>
</dbReference>
<dbReference type="EMBL" id="CP002521">
    <property type="protein sequence ID" value="ADX48538.1"/>
    <property type="molecule type" value="Genomic_DNA"/>
</dbReference>
<proteinExistence type="inferred from homology"/>
<dbReference type="SUPFAM" id="SSF53850">
    <property type="entry name" value="Periplasmic binding protein-like II"/>
    <property type="match status" value="1"/>
</dbReference>
<comment type="subcellular location">
    <subcellularLocation>
        <location evidence="1">Periplasm</location>
    </subcellularLocation>
</comment>
<dbReference type="OrthoDB" id="5890863at2"/>
<comment type="similarity">
    <text evidence="2">Belongs to the bacterial solute-binding protein 1 family.</text>
</comment>
<dbReference type="InterPro" id="IPR050490">
    <property type="entry name" value="Bact_solute-bd_prot1"/>
</dbReference>
<accession>F0QB43</accession>
<dbReference type="GeneID" id="34237429"/>
<evidence type="ECO:0000256" key="1">
    <source>
        <dbReference type="ARBA" id="ARBA00004418"/>
    </source>
</evidence>
<evidence type="ECO:0000313" key="5">
    <source>
        <dbReference type="EMBL" id="ADX48538.1"/>
    </source>
</evidence>